<keyword evidence="3 5" id="KW-1133">Transmembrane helix</keyword>
<dbReference type="PANTHER" id="PTHR43359">
    <property type="entry name" value="FORMATE HYDROGENLYASE SUBUNIT 4"/>
    <property type="match status" value="1"/>
</dbReference>
<reference evidence="6 7" key="1">
    <citation type="submission" date="2017-09" db="EMBL/GenBank/DDBJ databases">
        <title>Depth-based differentiation of microbial function through sediment-hosted aquifers and enrichment of novel symbionts in the deep terrestrial subsurface.</title>
        <authorList>
            <person name="Probst A.J."/>
            <person name="Ladd B."/>
            <person name="Jarett J.K."/>
            <person name="Geller-Mcgrath D.E."/>
            <person name="Sieber C.M."/>
            <person name="Emerson J.B."/>
            <person name="Anantharaman K."/>
            <person name="Thomas B.C."/>
            <person name="Malmstrom R."/>
            <person name="Stieglmeier M."/>
            <person name="Klingl A."/>
            <person name="Woyke T."/>
            <person name="Ryan C.M."/>
            <person name="Banfield J.F."/>
        </authorList>
    </citation>
    <scope>NUCLEOTIDE SEQUENCE [LARGE SCALE GENOMIC DNA]</scope>
    <source>
        <strain evidence="6">CG07_land_8_20_14_0_80_42_15</strain>
    </source>
</reference>
<keyword evidence="2 5" id="KW-0812">Transmembrane</keyword>
<dbReference type="Pfam" id="PF00146">
    <property type="entry name" value="NADHdh"/>
    <property type="match status" value="1"/>
</dbReference>
<dbReference type="GO" id="GO:0016829">
    <property type="term" value="F:lyase activity"/>
    <property type="evidence" value="ECO:0007669"/>
    <property type="project" value="UniProtKB-KW"/>
</dbReference>
<evidence type="ECO:0000256" key="5">
    <source>
        <dbReference type="SAM" id="Phobius"/>
    </source>
</evidence>
<proteinExistence type="predicted"/>
<feature type="transmembrane region" description="Helical" evidence="5">
    <location>
        <begin position="93"/>
        <end position="112"/>
    </location>
</feature>
<dbReference type="AlphaFoldDB" id="A0A2J0KTA8"/>
<protein>
    <submittedName>
        <fullName evidence="6">Formate hydrogenlyase</fullName>
    </submittedName>
</protein>
<name>A0A2J0KTA8_9BACT</name>
<comment type="caution">
    <text evidence="6">The sequence shown here is derived from an EMBL/GenBank/DDBJ whole genome shotgun (WGS) entry which is preliminary data.</text>
</comment>
<accession>A0A2J0KTA8</accession>
<feature type="transmembrane region" description="Helical" evidence="5">
    <location>
        <begin position="133"/>
        <end position="153"/>
    </location>
</feature>
<feature type="transmembrane region" description="Helical" evidence="5">
    <location>
        <begin position="259"/>
        <end position="278"/>
    </location>
</feature>
<dbReference type="InterPro" id="IPR001694">
    <property type="entry name" value="NADH_UbQ_OxRdtase_su1/FPO"/>
</dbReference>
<feature type="transmembrane region" description="Helical" evidence="5">
    <location>
        <begin position="6"/>
        <end position="26"/>
    </location>
</feature>
<evidence type="ECO:0000256" key="1">
    <source>
        <dbReference type="ARBA" id="ARBA00004141"/>
    </source>
</evidence>
<feature type="transmembrane region" description="Helical" evidence="5">
    <location>
        <begin position="63"/>
        <end position="87"/>
    </location>
</feature>
<evidence type="ECO:0000256" key="2">
    <source>
        <dbReference type="ARBA" id="ARBA00022692"/>
    </source>
</evidence>
<feature type="transmembrane region" description="Helical" evidence="5">
    <location>
        <begin position="165"/>
        <end position="184"/>
    </location>
</feature>
<keyword evidence="4 5" id="KW-0472">Membrane</keyword>
<dbReference type="Proteomes" id="UP000230052">
    <property type="component" value="Unassembled WGS sequence"/>
</dbReference>
<keyword evidence="6" id="KW-0456">Lyase</keyword>
<sequence>MIKILIILLQLIFFIAVSPFISGVITKIKNNARMRKGQSVFQPYCNLVKLFSKGEVISETSSWIFKAAPFIVISSSLGAALLIPVFIFSGQTYYIGDFLALIFILALGRFFLALAALDTASAFGGMGSSREMFISSLVEPAACLVVFSVSLQFGSTNIASFSGMHPVSISSLVASFALFLVAIAETSRIPVDNQETHLELTMVHEAMVLEYSGKRLALIEMSSYIKQMIWFFLIAQIIFPIAVPCSINTAQIIPWCLWYLARIFMIAGAVALAEVSVAKMRLFRVADFLSFAFVLAIIATICAILGV</sequence>
<comment type="subcellular location">
    <subcellularLocation>
        <location evidence="1">Membrane</location>
        <topology evidence="1">Multi-pass membrane protein</topology>
    </subcellularLocation>
</comment>
<dbReference type="InterPro" id="IPR052561">
    <property type="entry name" value="ComplexI_Subunit1"/>
</dbReference>
<evidence type="ECO:0000256" key="3">
    <source>
        <dbReference type="ARBA" id="ARBA00022989"/>
    </source>
</evidence>
<dbReference type="GO" id="GO:0005886">
    <property type="term" value="C:plasma membrane"/>
    <property type="evidence" value="ECO:0007669"/>
    <property type="project" value="TreeGrafter"/>
</dbReference>
<organism evidence="6 7">
    <name type="scientific">Candidatus Aquitaenariimonas noxiae</name>
    <dbReference type="NCBI Taxonomy" id="1974741"/>
    <lineage>
        <taxon>Bacteria</taxon>
        <taxon>Pseudomonadati</taxon>
        <taxon>Candidatus Omnitrophota</taxon>
        <taxon>Candidatus Aquitaenariimonas</taxon>
    </lineage>
</organism>
<feature type="transmembrane region" description="Helical" evidence="5">
    <location>
        <begin position="229"/>
        <end position="253"/>
    </location>
</feature>
<evidence type="ECO:0000256" key="4">
    <source>
        <dbReference type="ARBA" id="ARBA00023136"/>
    </source>
</evidence>
<evidence type="ECO:0000313" key="6">
    <source>
        <dbReference type="EMBL" id="PIU41635.1"/>
    </source>
</evidence>
<dbReference type="PANTHER" id="PTHR43359:SF1">
    <property type="entry name" value="FORMATE HYDROGENLYASE SUBUNIT 4-RELATED"/>
    <property type="match status" value="1"/>
</dbReference>
<feature type="transmembrane region" description="Helical" evidence="5">
    <location>
        <begin position="285"/>
        <end position="306"/>
    </location>
</feature>
<evidence type="ECO:0000313" key="7">
    <source>
        <dbReference type="Proteomes" id="UP000230052"/>
    </source>
</evidence>
<gene>
    <name evidence="6" type="ORF">COS99_04375</name>
</gene>
<dbReference type="EMBL" id="PEWV01000041">
    <property type="protein sequence ID" value="PIU41635.1"/>
    <property type="molecule type" value="Genomic_DNA"/>
</dbReference>